<protein>
    <submittedName>
        <fullName evidence="1">Uncharacterized protein</fullName>
    </submittedName>
</protein>
<gene>
    <name evidence="1" type="ORF">DAPPUDRAFT_237341</name>
</gene>
<dbReference type="AlphaFoldDB" id="E9G3N9"/>
<keyword evidence="2" id="KW-1185">Reference proteome</keyword>
<name>E9G3N9_DAPPU</name>
<dbReference type="EMBL" id="GL732531">
    <property type="protein sequence ID" value="EFX85800.1"/>
    <property type="molecule type" value="Genomic_DNA"/>
</dbReference>
<dbReference type="KEGG" id="dpx:DAPPUDRAFT_237341"/>
<sequence length="86" mass="10249">MSPLDIIKIMLHRSVRPRPPAVIMRVLLPTARPFPRCPLGTNLEMIRIKAEINQKLLSRQMWQARSSWEPRSEVKRRQEFHWTAYS</sequence>
<accession>E9G3N9</accession>
<dbReference type="HOGENOM" id="CLU_2500199_0_0_1"/>
<evidence type="ECO:0000313" key="2">
    <source>
        <dbReference type="Proteomes" id="UP000000305"/>
    </source>
</evidence>
<proteinExistence type="predicted"/>
<organism evidence="1 2">
    <name type="scientific">Daphnia pulex</name>
    <name type="common">Water flea</name>
    <dbReference type="NCBI Taxonomy" id="6669"/>
    <lineage>
        <taxon>Eukaryota</taxon>
        <taxon>Metazoa</taxon>
        <taxon>Ecdysozoa</taxon>
        <taxon>Arthropoda</taxon>
        <taxon>Crustacea</taxon>
        <taxon>Branchiopoda</taxon>
        <taxon>Diplostraca</taxon>
        <taxon>Cladocera</taxon>
        <taxon>Anomopoda</taxon>
        <taxon>Daphniidae</taxon>
        <taxon>Daphnia</taxon>
    </lineage>
</organism>
<evidence type="ECO:0000313" key="1">
    <source>
        <dbReference type="EMBL" id="EFX85800.1"/>
    </source>
</evidence>
<reference evidence="1 2" key="1">
    <citation type="journal article" date="2011" name="Science">
        <title>The ecoresponsive genome of Daphnia pulex.</title>
        <authorList>
            <person name="Colbourne J.K."/>
            <person name="Pfrender M.E."/>
            <person name="Gilbert D."/>
            <person name="Thomas W.K."/>
            <person name="Tucker A."/>
            <person name="Oakley T.H."/>
            <person name="Tokishita S."/>
            <person name="Aerts A."/>
            <person name="Arnold G.J."/>
            <person name="Basu M.K."/>
            <person name="Bauer D.J."/>
            <person name="Caceres C.E."/>
            <person name="Carmel L."/>
            <person name="Casola C."/>
            <person name="Choi J.H."/>
            <person name="Detter J.C."/>
            <person name="Dong Q."/>
            <person name="Dusheyko S."/>
            <person name="Eads B.D."/>
            <person name="Frohlich T."/>
            <person name="Geiler-Samerotte K.A."/>
            <person name="Gerlach D."/>
            <person name="Hatcher P."/>
            <person name="Jogdeo S."/>
            <person name="Krijgsveld J."/>
            <person name="Kriventseva E.V."/>
            <person name="Kultz D."/>
            <person name="Laforsch C."/>
            <person name="Lindquist E."/>
            <person name="Lopez J."/>
            <person name="Manak J.R."/>
            <person name="Muller J."/>
            <person name="Pangilinan J."/>
            <person name="Patwardhan R.P."/>
            <person name="Pitluck S."/>
            <person name="Pritham E.J."/>
            <person name="Rechtsteiner A."/>
            <person name="Rho M."/>
            <person name="Rogozin I.B."/>
            <person name="Sakarya O."/>
            <person name="Salamov A."/>
            <person name="Schaack S."/>
            <person name="Shapiro H."/>
            <person name="Shiga Y."/>
            <person name="Skalitzky C."/>
            <person name="Smith Z."/>
            <person name="Souvorov A."/>
            <person name="Sung W."/>
            <person name="Tang Z."/>
            <person name="Tsuchiya D."/>
            <person name="Tu H."/>
            <person name="Vos H."/>
            <person name="Wang M."/>
            <person name="Wolf Y.I."/>
            <person name="Yamagata H."/>
            <person name="Yamada T."/>
            <person name="Ye Y."/>
            <person name="Shaw J.R."/>
            <person name="Andrews J."/>
            <person name="Crease T.J."/>
            <person name="Tang H."/>
            <person name="Lucas S.M."/>
            <person name="Robertson H.M."/>
            <person name="Bork P."/>
            <person name="Koonin E.V."/>
            <person name="Zdobnov E.M."/>
            <person name="Grigoriev I.V."/>
            <person name="Lynch M."/>
            <person name="Boore J.L."/>
        </authorList>
    </citation>
    <scope>NUCLEOTIDE SEQUENCE [LARGE SCALE GENOMIC DNA]</scope>
</reference>
<dbReference type="Proteomes" id="UP000000305">
    <property type="component" value="Unassembled WGS sequence"/>
</dbReference>
<dbReference type="InParanoid" id="E9G3N9"/>